<accession>A0A7Y7YJT7</accession>
<dbReference type="EMBL" id="JACAQD010000042">
    <property type="protein sequence ID" value="NWC36450.1"/>
    <property type="molecule type" value="Genomic_DNA"/>
</dbReference>
<dbReference type="InterPro" id="IPR044862">
    <property type="entry name" value="Pro_4_hyd_alph_FE2OG_OXY"/>
</dbReference>
<sequence length="184" mass="20767">MQHPSVVGKIAELVAIDGILPDPTLYAGGLSMMFKDDFLNPHIDNSHDAARALYRRLNLLYYVAPDWSLENGGNFELWDPQVKTQKTLVSKFNRLVVMETNKDSWHSVSKVRVEGPRCCVSNYYFSEESPDDDDKSYFHVTSFNGRPEEPGRRALGVVDNTLRNAVSRLLRVGRGKDQAGKPKP</sequence>
<evidence type="ECO:0000259" key="1">
    <source>
        <dbReference type="Pfam" id="PF13640"/>
    </source>
</evidence>
<reference evidence="2 3" key="1">
    <citation type="submission" date="2020-04" db="EMBL/GenBank/DDBJ databases">
        <title>Molecular characterization of pseudomonads from Agaricus bisporus reveal novel blotch 2 pathogens in Western Europe.</title>
        <authorList>
            <person name="Taparia T."/>
            <person name="Krijger M."/>
            <person name="Haynes E."/>
            <person name="Elpinstone J.G."/>
            <person name="Noble R."/>
            <person name="Van Der Wolf J."/>
        </authorList>
    </citation>
    <scope>NUCLEOTIDE SEQUENCE [LARGE SCALE GENOMIC DNA]</scope>
    <source>
        <strain evidence="2 3">IPO3737</strain>
    </source>
</reference>
<proteinExistence type="predicted"/>
<evidence type="ECO:0000313" key="2">
    <source>
        <dbReference type="EMBL" id="NWC36450.1"/>
    </source>
</evidence>
<dbReference type="AlphaFoldDB" id="A0A7Y7YJT7"/>
<protein>
    <submittedName>
        <fullName evidence="2">2OG-Fe(II) oxygenase</fullName>
    </submittedName>
</protein>
<organism evidence="2 3">
    <name type="scientific">Pseudomonas gingeri</name>
    <dbReference type="NCBI Taxonomy" id="117681"/>
    <lineage>
        <taxon>Bacteria</taxon>
        <taxon>Pseudomonadati</taxon>
        <taxon>Pseudomonadota</taxon>
        <taxon>Gammaproteobacteria</taxon>
        <taxon>Pseudomonadales</taxon>
        <taxon>Pseudomonadaceae</taxon>
        <taxon>Pseudomonas</taxon>
    </lineage>
</organism>
<feature type="domain" description="Prolyl 4-hydroxylase alpha subunit Fe(2+) 2OG dioxygenase" evidence="1">
    <location>
        <begin position="35"/>
        <end position="124"/>
    </location>
</feature>
<comment type="caution">
    <text evidence="2">The sequence shown here is derived from an EMBL/GenBank/DDBJ whole genome shotgun (WGS) entry which is preliminary data.</text>
</comment>
<dbReference type="Proteomes" id="UP000520592">
    <property type="component" value="Unassembled WGS sequence"/>
</dbReference>
<dbReference type="Gene3D" id="2.60.120.620">
    <property type="entry name" value="q2cbj1_9rhob like domain"/>
    <property type="match status" value="1"/>
</dbReference>
<evidence type="ECO:0000313" key="3">
    <source>
        <dbReference type="Proteomes" id="UP000520592"/>
    </source>
</evidence>
<name>A0A7Y7YJT7_9PSED</name>
<dbReference type="Pfam" id="PF13640">
    <property type="entry name" value="2OG-FeII_Oxy_3"/>
    <property type="match status" value="1"/>
</dbReference>
<dbReference type="RefSeq" id="WP_177060684.1">
    <property type="nucleotide sequence ID" value="NZ_JACAPB010000003.1"/>
</dbReference>
<gene>
    <name evidence="2" type="ORF">HX876_29220</name>
</gene>